<dbReference type="PANTHER" id="PTHR42730">
    <property type="entry name" value="2-OXOGLUTARATE SYNTHASE SUBUNIT KORC"/>
    <property type="match status" value="1"/>
</dbReference>
<dbReference type="EMBL" id="UOET01000270">
    <property type="protein sequence ID" value="VAW28654.1"/>
    <property type="molecule type" value="Genomic_DNA"/>
</dbReference>
<organism evidence="3">
    <name type="scientific">hydrothermal vent metagenome</name>
    <dbReference type="NCBI Taxonomy" id="652676"/>
    <lineage>
        <taxon>unclassified sequences</taxon>
        <taxon>metagenomes</taxon>
        <taxon>ecological metagenomes</taxon>
    </lineage>
</organism>
<proteinExistence type="predicted"/>
<dbReference type="Pfam" id="PF01558">
    <property type="entry name" value="POR"/>
    <property type="match status" value="1"/>
</dbReference>
<dbReference type="Gene3D" id="3.40.920.10">
    <property type="entry name" value="Pyruvate-ferredoxin oxidoreductase, PFOR, domain III"/>
    <property type="match status" value="1"/>
</dbReference>
<dbReference type="PANTHER" id="PTHR42730:SF1">
    <property type="entry name" value="2-OXOGLUTARATE SYNTHASE SUBUNIT KORC"/>
    <property type="match status" value="1"/>
</dbReference>
<dbReference type="AlphaFoldDB" id="A0A3B0V9Q7"/>
<dbReference type="SUPFAM" id="SSF53323">
    <property type="entry name" value="Pyruvate-ferredoxin oxidoreductase, PFOR, domain III"/>
    <property type="match status" value="1"/>
</dbReference>
<reference evidence="3" key="1">
    <citation type="submission" date="2018-06" db="EMBL/GenBank/DDBJ databases">
        <authorList>
            <person name="Zhirakovskaya E."/>
        </authorList>
    </citation>
    <scope>NUCLEOTIDE SEQUENCE</scope>
</reference>
<sequence>MTEEIIIAGFGGQGVLSMGKILAYSGIMQDQEVSWMPSYGPEMRGGTANVTVIVSDERISSPILRAYDTAIILNQQSMDKFEPEVKPGGTLLYDPNGISRHPSRKDINIYRVEGAKKAAEMGNTKIFNMIVLGAYLKIKPIVKLENVVKGLKKSLPERHHKLIPLNEDAINLGMKSVEVVQKL</sequence>
<dbReference type="EC" id="1.2.7.-" evidence="3"/>
<dbReference type="GO" id="GO:0016903">
    <property type="term" value="F:oxidoreductase activity, acting on the aldehyde or oxo group of donors"/>
    <property type="evidence" value="ECO:0007669"/>
    <property type="project" value="InterPro"/>
</dbReference>
<dbReference type="InterPro" id="IPR002869">
    <property type="entry name" value="Pyrv_flavodox_OxRed_cen"/>
</dbReference>
<keyword evidence="1 3" id="KW-0560">Oxidoreductase</keyword>
<evidence type="ECO:0000313" key="3">
    <source>
        <dbReference type="EMBL" id="VAW28654.1"/>
    </source>
</evidence>
<accession>A0A3B0V9Q7</accession>
<name>A0A3B0V9Q7_9ZZZZ</name>
<protein>
    <submittedName>
        <fullName evidence="3">2-oxoglutarate/2-oxoacid ferredoxin oxidoreductase, gamma subunit</fullName>
        <ecNumber evidence="3">1.2.7.-</ecNumber>
    </submittedName>
</protein>
<evidence type="ECO:0000259" key="2">
    <source>
        <dbReference type="Pfam" id="PF01558"/>
    </source>
</evidence>
<gene>
    <name evidence="3" type="ORF">MNBD_BACTEROID07-603</name>
</gene>
<dbReference type="InterPro" id="IPR019752">
    <property type="entry name" value="Pyrv/ketoisovalerate_OxRed_cat"/>
</dbReference>
<feature type="domain" description="Pyruvate/ketoisovalerate oxidoreductase catalytic" evidence="2">
    <location>
        <begin position="11"/>
        <end position="174"/>
    </location>
</feature>
<dbReference type="InterPro" id="IPR052554">
    <property type="entry name" value="2-oxoglutarate_synth_KorC"/>
</dbReference>
<evidence type="ECO:0000256" key="1">
    <source>
        <dbReference type="ARBA" id="ARBA00023002"/>
    </source>
</evidence>